<dbReference type="EMBL" id="CM004467">
    <property type="protein sequence ID" value="OCT98732.1"/>
    <property type="molecule type" value="Genomic_DNA"/>
</dbReference>
<dbReference type="PROSITE" id="PS01031">
    <property type="entry name" value="SHSP"/>
    <property type="match status" value="1"/>
</dbReference>
<proteinExistence type="inferred from homology"/>
<reference evidence="5" key="1">
    <citation type="journal article" date="2016" name="Nature">
        <title>Genome evolution in the allotetraploid frog Xenopus laevis.</title>
        <authorList>
            <person name="Session A.M."/>
            <person name="Uno Y."/>
            <person name="Kwon T."/>
            <person name="Chapman J.A."/>
            <person name="Toyoda A."/>
            <person name="Takahashi S."/>
            <person name="Fukui A."/>
            <person name="Hikosaka A."/>
            <person name="Suzuki A."/>
            <person name="Kondo M."/>
            <person name="van Heeringen S.J."/>
            <person name="Quigley I."/>
            <person name="Heinz S."/>
            <person name="Ogino H."/>
            <person name="Ochi H."/>
            <person name="Hellsten U."/>
            <person name="Lyons J.B."/>
            <person name="Simakov O."/>
            <person name="Putnam N."/>
            <person name="Stites J."/>
            <person name="Kuroki Y."/>
            <person name="Tanaka T."/>
            <person name="Michiue T."/>
            <person name="Watanabe M."/>
            <person name="Bogdanovic O."/>
            <person name="Lister R."/>
            <person name="Georgiou G."/>
            <person name="Paranjpe S.S."/>
            <person name="van Kruijsbergen I."/>
            <person name="Shu S."/>
            <person name="Carlson J."/>
            <person name="Kinoshita T."/>
            <person name="Ohta Y."/>
            <person name="Mawaribuchi S."/>
            <person name="Jenkins J."/>
            <person name="Grimwood J."/>
            <person name="Schmutz J."/>
            <person name="Mitros T."/>
            <person name="Mozaffari S.V."/>
            <person name="Suzuki Y."/>
            <person name="Haramoto Y."/>
            <person name="Yamamoto T.S."/>
            <person name="Takagi C."/>
            <person name="Heald R."/>
            <person name="Miller K."/>
            <person name="Haudenschild C."/>
            <person name="Kitzman J."/>
            <person name="Nakayama T."/>
            <person name="Izutsu Y."/>
            <person name="Robert J."/>
            <person name="Fortriede J."/>
            <person name="Burns K."/>
            <person name="Lotay V."/>
            <person name="Karimi K."/>
            <person name="Yasuoka Y."/>
            <person name="Dichmann D.S."/>
            <person name="Flajnik M.F."/>
            <person name="Houston D.W."/>
            <person name="Shendure J."/>
            <person name="DuPasquier L."/>
            <person name="Vize P.D."/>
            <person name="Zorn A.M."/>
            <person name="Ito M."/>
            <person name="Marcotte E.M."/>
            <person name="Wallingford J.B."/>
            <person name="Ito Y."/>
            <person name="Asashima M."/>
            <person name="Ueno N."/>
            <person name="Matsuda Y."/>
            <person name="Veenstra G.J."/>
            <person name="Fujiyama A."/>
            <person name="Harland R.M."/>
            <person name="Taira M."/>
            <person name="Rokhsar D.S."/>
        </authorList>
    </citation>
    <scope>NUCLEOTIDE SEQUENCE [LARGE SCALE GENOMIC DNA]</scope>
    <source>
        <strain evidence="5">J</strain>
    </source>
</reference>
<dbReference type="AlphaFoldDB" id="A0A974I1R9"/>
<dbReference type="GO" id="GO:0016607">
    <property type="term" value="C:nuclear speck"/>
    <property type="evidence" value="ECO:0007669"/>
    <property type="project" value="TreeGrafter"/>
</dbReference>
<evidence type="ECO:0000313" key="4">
    <source>
        <dbReference type="EMBL" id="OCT98732.1"/>
    </source>
</evidence>
<organism evidence="4 5">
    <name type="scientific">Xenopus laevis</name>
    <name type="common">African clawed frog</name>
    <dbReference type="NCBI Taxonomy" id="8355"/>
    <lineage>
        <taxon>Eukaryota</taxon>
        <taxon>Metazoa</taxon>
        <taxon>Chordata</taxon>
        <taxon>Craniata</taxon>
        <taxon>Vertebrata</taxon>
        <taxon>Euteleostomi</taxon>
        <taxon>Amphibia</taxon>
        <taxon>Batrachia</taxon>
        <taxon>Anura</taxon>
        <taxon>Pipoidea</taxon>
        <taxon>Pipidae</taxon>
        <taxon>Xenopodinae</taxon>
        <taxon>Xenopus</taxon>
        <taxon>Xenopus</taxon>
    </lineage>
</organism>
<evidence type="ECO:0000313" key="5">
    <source>
        <dbReference type="Proteomes" id="UP000694892"/>
    </source>
</evidence>
<dbReference type="SUPFAM" id="SSF49764">
    <property type="entry name" value="HSP20-like chaperones"/>
    <property type="match status" value="1"/>
</dbReference>
<dbReference type="GO" id="GO:0005737">
    <property type="term" value="C:cytoplasm"/>
    <property type="evidence" value="ECO:0007669"/>
    <property type="project" value="TreeGrafter"/>
</dbReference>
<dbReference type="Gene3D" id="2.60.40.790">
    <property type="match status" value="1"/>
</dbReference>
<evidence type="ECO:0000259" key="3">
    <source>
        <dbReference type="PROSITE" id="PS01031"/>
    </source>
</evidence>
<evidence type="ECO:0000256" key="2">
    <source>
        <dbReference type="RuleBase" id="RU003616"/>
    </source>
</evidence>
<dbReference type="Proteomes" id="UP000694892">
    <property type="component" value="Chromosome 1S"/>
</dbReference>
<comment type="similarity">
    <text evidence="1 2">Belongs to the small heat shock protein (HSP20) family.</text>
</comment>
<dbReference type="InterPro" id="IPR002068">
    <property type="entry name" value="A-crystallin/Hsp20_dom"/>
</dbReference>
<dbReference type="InterPro" id="IPR008978">
    <property type="entry name" value="HSP20-like_chaperone"/>
</dbReference>
<accession>A0A974I1R9</accession>
<dbReference type="PANTHER" id="PTHR47097:SF1">
    <property type="entry name" value="HEAT SHOCK PROTEIN BETA-3"/>
    <property type="match status" value="1"/>
</dbReference>
<sequence length="138" mass="15899">MEEVIVHHWINTPVCYEEKLSINDLQDCPQCMEGPQCSDCKKPTDVMEEDGRLDNKQEEDSNFKFQPEDIIIQVFEGWLIIKGEHGCNMDENGFISPNFTRTYKLPNGNGLNDLTAFFCHDGILAVEFKQKQVLERKG</sequence>
<dbReference type="Pfam" id="PF00011">
    <property type="entry name" value="HSP20"/>
    <property type="match status" value="1"/>
</dbReference>
<gene>
    <name evidence="4" type="ORF">XELAEV_18010963mg</name>
</gene>
<feature type="domain" description="SHSP" evidence="3">
    <location>
        <begin position="35"/>
        <end position="138"/>
    </location>
</feature>
<evidence type="ECO:0000256" key="1">
    <source>
        <dbReference type="PROSITE-ProRule" id="PRU00285"/>
    </source>
</evidence>
<dbReference type="InterPro" id="IPR033894">
    <property type="entry name" value="HSPB3"/>
</dbReference>
<name>A0A974I1R9_XENLA</name>
<protein>
    <recommendedName>
        <fullName evidence="3">SHSP domain-containing protein</fullName>
    </recommendedName>
</protein>
<dbReference type="PANTHER" id="PTHR47097">
    <property type="entry name" value="HEAT SHOCK PROTEIN BETA-3"/>
    <property type="match status" value="1"/>
</dbReference>